<dbReference type="Proteomes" id="UP001153331">
    <property type="component" value="Unassembled WGS sequence"/>
</dbReference>
<keyword evidence="2" id="KW-1185">Reference proteome</keyword>
<reference evidence="1" key="1">
    <citation type="submission" date="2022-11" db="EMBL/GenBank/DDBJ databases">
        <title>Genome Sequence of Boeremia exigua.</title>
        <authorList>
            <person name="Buettner E."/>
        </authorList>
    </citation>
    <scope>NUCLEOTIDE SEQUENCE</scope>
    <source>
        <strain evidence="1">CU02</strain>
    </source>
</reference>
<accession>A0ACC2IEH1</accession>
<organism evidence="1 2">
    <name type="scientific">Boeremia exigua</name>
    <dbReference type="NCBI Taxonomy" id="749465"/>
    <lineage>
        <taxon>Eukaryota</taxon>
        <taxon>Fungi</taxon>
        <taxon>Dikarya</taxon>
        <taxon>Ascomycota</taxon>
        <taxon>Pezizomycotina</taxon>
        <taxon>Dothideomycetes</taxon>
        <taxon>Pleosporomycetidae</taxon>
        <taxon>Pleosporales</taxon>
        <taxon>Pleosporineae</taxon>
        <taxon>Didymellaceae</taxon>
        <taxon>Boeremia</taxon>
    </lineage>
</organism>
<dbReference type="EMBL" id="JAPHNI010000246">
    <property type="protein sequence ID" value="KAJ8113549.1"/>
    <property type="molecule type" value="Genomic_DNA"/>
</dbReference>
<comment type="caution">
    <text evidence="1">The sequence shown here is derived from an EMBL/GenBank/DDBJ whole genome shotgun (WGS) entry which is preliminary data.</text>
</comment>
<protein>
    <submittedName>
        <fullName evidence="1">Uncharacterized protein</fullName>
    </submittedName>
</protein>
<name>A0ACC2IEH1_9PLEO</name>
<gene>
    <name evidence="1" type="ORF">OPT61_g4344</name>
</gene>
<sequence>MPTRPKNYINPQTRHHNQQPVHRQPQRGIPQQPPPPIAIIVALATRAALDSGRKLNLVILVLDQALVVRRVRVRDLVIEEAGQDEGDGGGAGAADVREHEGQRGDGHGGDEGEHDEDGGDDGEAHVAHFGAGFGGRVADERAPGAGVEAGAAWVDLEWVGEHDEDDDGEAADGCGGGGRVHGHDVAFDVVAVTEVAGDAGEDVQGAGAADGGKDDGRRAEVRVIGDLVEDREHVLVARVREDDDREGGKCADRAGPFKDAHCAARGERVALDVVGNDEDDQVGDGEEGDDGGVLERVEAAEEGQRDYNEPGRVSCRRVHGRTWGDTHIKAVIQNWRSTRKATSAAPGAKPTTTPGIRSPMMIR</sequence>
<evidence type="ECO:0000313" key="2">
    <source>
        <dbReference type="Proteomes" id="UP001153331"/>
    </source>
</evidence>
<evidence type="ECO:0000313" key="1">
    <source>
        <dbReference type="EMBL" id="KAJ8113549.1"/>
    </source>
</evidence>
<proteinExistence type="predicted"/>